<dbReference type="RefSeq" id="WP_345724639.1">
    <property type="nucleotide sequence ID" value="NZ_BAABRU010000030.1"/>
</dbReference>
<reference evidence="3 4" key="1">
    <citation type="submission" date="2024-02" db="EMBL/GenBank/DDBJ databases">
        <title>Herpetosiphon gulosus NBRC 112829.</title>
        <authorList>
            <person name="Ichikawa N."/>
            <person name="Katano-Makiyama Y."/>
            <person name="Hidaka K."/>
        </authorList>
    </citation>
    <scope>NUCLEOTIDE SEQUENCE [LARGE SCALE GENOMIC DNA]</scope>
    <source>
        <strain evidence="3 4">NBRC 112829</strain>
    </source>
</reference>
<comment type="caution">
    <text evidence="3">The sequence shown here is derived from an EMBL/GenBank/DDBJ whole genome shotgun (WGS) entry which is preliminary data.</text>
</comment>
<keyword evidence="4" id="KW-1185">Reference proteome</keyword>
<dbReference type="Pfam" id="PF25164">
    <property type="entry name" value="CoiA_N"/>
    <property type="match status" value="1"/>
</dbReference>
<proteinExistence type="predicted"/>
<protein>
    <recommendedName>
        <fullName evidence="2">Competence protein CoiA-like N-terminal domain-containing protein</fullName>
    </recommendedName>
</protein>
<evidence type="ECO:0000256" key="1">
    <source>
        <dbReference type="SAM" id="Coils"/>
    </source>
</evidence>
<keyword evidence="1" id="KW-0175">Coiled coil</keyword>
<organism evidence="3 4">
    <name type="scientific">Herpetosiphon gulosus</name>
    <dbReference type="NCBI Taxonomy" id="1973496"/>
    <lineage>
        <taxon>Bacteria</taxon>
        <taxon>Bacillati</taxon>
        <taxon>Chloroflexota</taxon>
        <taxon>Chloroflexia</taxon>
        <taxon>Herpetosiphonales</taxon>
        <taxon>Herpetosiphonaceae</taxon>
        <taxon>Herpetosiphon</taxon>
    </lineage>
</organism>
<gene>
    <name evidence="3" type="ORF">Hgul01_04879</name>
</gene>
<dbReference type="InterPro" id="IPR057253">
    <property type="entry name" value="CoiA-like_N"/>
</dbReference>
<feature type="coiled-coil region" evidence="1">
    <location>
        <begin position="213"/>
        <end position="265"/>
    </location>
</feature>
<evidence type="ECO:0000313" key="4">
    <source>
        <dbReference type="Proteomes" id="UP001428290"/>
    </source>
</evidence>
<name>A0ABP9X932_9CHLR</name>
<dbReference type="Proteomes" id="UP001428290">
    <property type="component" value="Unassembled WGS sequence"/>
</dbReference>
<evidence type="ECO:0000313" key="3">
    <source>
        <dbReference type="EMBL" id="GAA5531055.1"/>
    </source>
</evidence>
<sequence length="401" mass="45099">MTHRIDEPQWVLVNETLHALADFAHLPPSQRPAAICPVCREPVLLKLGSKRTHHYAHYTGATCATTNPETALHLNTKCYLATQLRNATALRIAIPCQNRCGASSRRPWLQQWDTVAIEYRMDSYRPDIALIRQGKVIGAIEVVVTHPVDEVKQAYFAQEAVEWIEVAGNARLYEAKVPWRAEDPLLIIEGRGSPPRWMCKRCQAAEAAAQRAAQKAQIALLAAQAQKAVAEEKAQAALLAAQEREAVAKEKAQAAQAQKAAAEETMLSVQGKPNRQEIQFVKLIDFYFPAGKKVREVYYILHHYHKHVVTQIVLTTANGEVIVHAGASQSKSTIKNGLFIYLQRHVKRYLEQAQPITHDASLGWQRWVDEVPFVATDTNRFPFRYVWDAAQQAWVDARPAQ</sequence>
<dbReference type="EMBL" id="BAABRU010000030">
    <property type="protein sequence ID" value="GAA5531055.1"/>
    <property type="molecule type" value="Genomic_DNA"/>
</dbReference>
<accession>A0ABP9X932</accession>
<feature type="domain" description="Competence protein CoiA-like N-terminal" evidence="2">
    <location>
        <begin position="35"/>
        <end position="64"/>
    </location>
</feature>
<evidence type="ECO:0000259" key="2">
    <source>
        <dbReference type="Pfam" id="PF25164"/>
    </source>
</evidence>